<keyword evidence="1" id="KW-1133">Transmembrane helix</keyword>
<evidence type="ECO:0000313" key="2">
    <source>
        <dbReference type="EMBL" id="MBI3014131.1"/>
    </source>
</evidence>
<dbReference type="EMBL" id="JACPSX010000058">
    <property type="protein sequence ID" value="MBI3014131.1"/>
    <property type="molecule type" value="Genomic_DNA"/>
</dbReference>
<protein>
    <recommendedName>
        <fullName evidence="4">Transmembrane protein</fullName>
    </recommendedName>
</protein>
<proteinExistence type="predicted"/>
<dbReference type="AlphaFoldDB" id="A0A932GNA1"/>
<evidence type="ECO:0000256" key="1">
    <source>
        <dbReference type="SAM" id="Phobius"/>
    </source>
</evidence>
<reference evidence="2" key="1">
    <citation type="submission" date="2020-07" db="EMBL/GenBank/DDBJ databases">
        <title>Huge and variable diversity of episymbiotic CPR bacteria and DPANN archaea in groundwater ecosystems.</title>
        <authorList>
            <person name="He C.Y."/>
            <person name="Keren R."/>
            <person name="Whittaker M."/>
            <person name="Farag I.F."/>
            <person name="Doudna J."/>
            <person name="Cate J.H.D."/>
            <person name="Banfield J.F."/>
        </authorList>
    </citation>
    <scope>NUCLEOTIDE SEQUENCE</scope>
    <source>
        <strain evidence="2">NC_groundwater_717_Ag_S-0.2um_59_8</strain>
    </source>
</reference>
<accession>A0A932GNA1</accession>
<evidence type="ECO:0000313" key="3">
    <source>
        <dbReference type="Proteomes" id="UP000741360"/>
    </source>
</evidence>
<organism evidence="2 3">
    <name type="scientific">Tectimicrobiota bacterium</name>
    <dbReference type="NCBI Taxonomy" id="2528274"/>
    <lineage>
        <taxon>Bacteria</taxon>
        <taxon>Pseudomonadati</taxon>
        <taxon>Nitrospinota/Tectimicrobiota group</taxon>
        <taxon>Candidatus Tectimicrobiota</taxon>
    </lineage>
</organism>
<keyword evidence="1" id="KW-0472">Membrane</keyword>
<evidence type="ECO:0008006" key="4">
    <source>
        <dbReference type="Google" id="ProtNLM"/>
    </source>
</evidence>
<name>A0A932GNA1_UNCTE</name>
<feature type="transmembrane region" description="Helical" evidence="1">
    <location>
        <begin position="35"/>
        <end position="62"/>
    </location>
</feature>
<sequence length="67" mass="7351">MKSSATFMTTAMSAPFRTREVSVASGVREKENRTFFVVTGILIGTGIFSAVVSVAMLVYGYIQYTSW</sequence>
<comment type="caution">
    <text evidence="2">The sequence shown here is derived from an EMBL/GenBank/DDBJ whole genome shotgun (WGS) entry which is preliminary data.</text>
</comment>
<keyword evidence="1" id="KW-0812">Transmembrane</keyword>
<dbReference type="Proteomes" id="UP000741360">
    <property type="component" value="Unassembled WGS sequence"/>
</dbReference>
<gene>
    <name evidence="2" type="ORF">HYY65_03480</name>
</gene>